<dbReference type="InterPro" id="IPR016181">
    <property type="entry name" value="Acyl_CoA_acyltransferase"/>
</dbReference>
<dbReference type="InterPro" id="IPR000182">
    <property type="entry name" value="GNAT_dom"/>
</dbReference>
<gene>
    <name evidence="4" type="ORF">SMD31_19460</name>
</gene>
<dbReference type="RefSeq" id="WP_320502603.1">
    <property type="nucleotide sequence ID" value="NZ_JAXCLX010000004.1"/>
</dbReference>
<sequence length="154" mass="16916">MLEIRLPVAADHPALADLFIEMQAHYQVPCPSRDDLTQTFARLPSGAEMLIACDAKECLGFAAFGTIFPGPGIRSGFFLKELFVTKPARGKGIGRALIEAVAALAVARGHQRVDWTADRNNQQLVDFYRGIGAVVQEEKVFFRLSGEALRNRAK</sequence>
<evidence type="ECO:0000313" key="4">
    <source>
        <dbReference type="EMBL" id="MDY0874129.1"/>
    </source>
</evidence>
<dbReference type="PANTHER" id="PTHR10545:SF29">
    <property type="entry name" value="GH14572P-RELATED"/>
    <property type="match status" value="1"/>
</dbReference>
<dbReference type="EMBL" id="JAXCLX010000004">
    <property type="protein sequence ID" value="MDY0874129.1"/>
    <property type="molecule type" value="Genomic_DNA"/>
</dbReference>
<keyword evidence="2" id="KW-0012">Acyltransferase</keyword>
<dbReference type="InterPro" id="IPR051016">
    <property type="entry name" value="Diverse_Substrate_AcTransf"/>
</dbReference>
<feature type="domain" description="N-acetyltransferase" evidence="3">
    <location>
        <begin position="2"/>
        <end position="154"/>
    </location>
</feature>
<dbReference type="Gene3D" id="3.40.630.30">
    <property type="match status" value="1"/>
</dbReference>
<organism evidence="4 5">
    <name type="scientific">Dongia rigui</name>
    <dbReference type="NCBI Taxonomy" id="940149"/>
    <lineage>
        <taxon>Bacteria</taxon>
        <taxon>Pseudomonadati</taxon>
        <taxon>Pseudomonadota</taxon>
        <taxon>Alphaproteobacteria</taxon>
        <taxon>Rhodospirillales</taxon>
        <taxon>Dongiaceae</taxon>
        <taxon>Dongia</taxon>
    </lineage>
</organism>
<evidence type="ECO:0000256" key="2">
    <source>
        <dbReference type="ARBA" id="ARBA00023315"/>
    </source>
</evidence>
<dbReference type="PROSITE" id="PS51186">
    <property type="entry name" value="GNAT"/>
    <property type="match status" value="1"/>
</dbReference>
<comment type="caution">
    <text evidence="4">The sequence shown here is derived from an EMBL/GenBank/DDBJ whole genome shotgun (WGS) entry which is preliminary data.</text>
</comment>
<protein>
    <submittedName>
        <fullName evidence="4">GNAT family N-acetyltransferase</fullName>
    </submittedName>
</protein>
<accession>A0ABU5E4M8</accession>
<dbReference type="Pfam" id="PF00583">
    <property type="entry name" value="Acetyltransf_1"/>
    <property type="match status" value="1"/>
</dbReference>
<dbReference type="CDD" id="cd04301">
    <property type="entry name" value="NAT_SF"/>
    <property type="match status" value="1"/>
</dbReference>
<name>A0ABU5E4M8_9PROT</name>
<evidence type="ECO:0000313" key="5">
    <source>
        <dbReference type="Proteomes" id="UP001271769"/>
    </source>
</evidence>
<dbReference type="PANTHER" id="PTHR10545">
    <property type="entry name" value="DIAMINE N-ACETYLTRANSFERASE"/>
    <property type="match status" value="1"/>
</dbReference>
<dbReference type="Proteomes" id="UP001271769">
    <property type="component" value="Unassembled WGS sequence"/>
</dbReference>
<evidence type="ECO:0000256" key="1">
    <source>
        <dbReference type="ARBA" id="ARBA00022679"/>
    </source>
</evidence>
<keyword evidence="1" id="KW-0808">Transferase</keyword>
<dbReference type="SUPFAM" id="SSF55729">
    <property type="entry name" value="Acyl-CoA N-acyltransferases (Nat)"/>
    <property type="match status" value="1"/>
</dbReference>
<proteinExistence type="predicted"/>
<reference evidence="4 5" key="1">
    <citation type="journal article" date="2013" name="Antonie Van Leeuwenhoek">
        <title>Dongia rigui sp. nov., isolated from freshwater of a large wetland in Korea.</title>
        <authorList>
            <person name="Baik K.S."/>
            <person name="Hwang Y.M."/>
            <person name="Choi J.S."/>
            <person name="Kwon J."/>
            <person name="Seong C.N."/>
        </authorList>
    </citation>
    <scope>NUCLEOTIDE SEQUENCE [LARGE SCALE GENOMIC DNA]</scope>
    <source>
        <strain evidence="4 5">04SU4-P</strain>
    </source>
</reference>
<evidence type="ECO:0000259" key="3">
    <source>
        <dbReference type="PROSITE" id="PS51186"/>
    </source>
</evidence>
<keyword evidence="5" id="KW-1185">Reference proteome</keyword>